<keyword evidence="3 4" id="KW-0949">S-adenosyl-L-methionine</keyword>
<proteinExistence type="inferred from homology"/>
<dbReference type="FunFam" id="2.40.50.1070:FF:000003">
    <property type="entry name" value="23S rRNA (Uracil-5-)-methyltransferase RumA"/>
    <property type="match status" value="1"/>
</dbReference>
<comment type="similarity">
    <text evidence="4">Belongs to the class I-like SAM-binding methyltransferase superfamily. RNA M5U methyltransferase family.</text>
</comment>
<dbReference type="Pfam" id="PF05958">
    <property type="entry name" value="tRNA_U5-meth_tr"/>
    <property type="match status" value="1"/>
</dbReference>
<dbReference type="Pfam" id="PF01938">
    <property type="entry name" value="TRAM"/>
    <property type="match status" value="1"/>
</dbReference>
<feature type="binding site" evidence="4">
    <location>
        <position position="281"/>
    </location>
    <ligand>
        <name>S-adenosyl-L-methionine</name>
        <dbReference type="ChEBI" id="CHEBI:59789"/>
    </ligand>
</feature>
<keyword evidence="8" id="KW-1185">Reference proteome</keyword>
<dbReference type="CDD" id="cd02440">
    <property type="entry name" value="AdoMet_MTases"/>
    <property type="match status" value="1"/>
</dbReference>
<name>A0A6N7XJ09_9FIRM</name>
<dbReference type="GO" id="GO:0070475">
    <property type="term" value="P:rRNA base methylation"/>
    <property type="evidence" value="ECO:0007669"/>
    <property type="project" value="TreeGrafter"/>
</dbReference>
<dbReference type="PANTHER" id="PTHR11061:SF30">
    <property type="entry name" value="TRNA (URACIL(54)-C(5))-METHYLTRANSFERASE"/>
    <property type="match status" value="1"/>
</dbReference>
<feature type="active site" evidence="5">
    <location>
        <position position="406"/>
    </location>
</feature>
<organism evidence="7 8">
    <name type="scientific">Tissierella pigra</name>
    <dbReference type="NCBI Taxonomy" id="2607614"/>
    <lineage>
        <taxon>Bacteria</taxon>
        <taxon>Bacillati</taxon>
        <taxon>Bacillota</taxon>
        <taxon>Tissierellia</taxon>
        <taxon>Tissierellales</taxon>
        <taxon>Tissierellaceae</taxon>
        <taxon>Tissierella</taxon>
    </lineage>
</organism>
<keyword evidence="1 4" id="KW-0489">Methyltransferase</keyword>
<sequence>MGINVGDRFEGEIIDFTHEGNGVVKVDNFTIFVSGGVIGDKVVGKIDEVKKNFAIGQVTNIIEPSKDRIKLDFNIEEARGGIPLIEYKYSKQLEWKKNKVKMDFLKIANLDNIKINDTIGMDNPYRYRNHVQIPVGEKNGETVIGFYEQNTNDIVNMNETILQPELGNKIIKIIRHWMDSFNIKPYNKNTKKGIVRHIGIRINKDNKAMVIIVIGSNKIPYEKELINMLIKEDIISIYQNINKLNSSTTYGKEYIKIYGEDKLLDYIGEYEFYLSPNSFFQINRTQAEVLYNKAIEYLNIDKDDIIYDLYCGIGTISLYMAEKAKKVYGVEIVNKAIEDAKENARLNNIDNAEFIVGKAEEVFPKLMDKGIKGNKVVVDPPRKGCEKEIIEAIIKLSPEKVVYVSCNSATMARDVKYLAENGYKVEEVQPVDMFPHTGHVECVVLMSRVEK</sequence>
<dbReference type="AlphaFoldDB" id="A0A6N7XJ09"/>
<evidence type="ECO:0000313" key="8">
    <source>
        <dbReference type="Proteomes" id="UP000469523"/>
    </source>
</evidence>
<dbReference type="SUPFAM" id="SSF50249">
    <property type="entry name" value="Nucleic acid-binding proteins"/>
    <property type="match status" value="1"/>
</dbReference>
<dbReference type="InterPro" id="IPR030391">
    <property type="entry name" value="MeTrfase_TrmA_CS"/>
</dbReference>
<dbReference type="Proteomes" id="UP000469523">
    <property type="component" value="Unassembled WGS sequence"/>
</dbReference>
<dbReference type="PROSITE" id="PS50926">
    <property type="entry name" value="TRAM"/>
    <property type="match status" value="1"/>
</dbReference>
<comment type="caution">
    <text evidence="7">The sequence shown here is derived from an EMBL/GenBank/DDBJ whole genome shotgun (WGS) entry which is preliminary data.</text>
</comment>
<dbReference type="Gene3D" id="2.40.50.140">
    <property type="entry name" value="Nucleic acid-binding proteins"/>
    <property type="match status" value="1"/>
</dbReference>
<dbReference type="InterPro" id="IPR012340">
    <property type="entry name" value="NA-bd_OB-fold"/>
</dbReference>
<dbReference type="GO" id="GO:0070041">
    <property type="term" value="F:rRNA (uridine-C5-)-methyltransferase activity"/>
    <property type="evidence" value="ECO:0007669"/>
    <property type="project" value="TreeGrafter"/>
</dbReference>
<dbReference type="InterPro" id="IPR002792">
    <property type="entry name" value="TRAM_dom"/>
</dbReference>
<dbReference type="RefSeq" id="WP_154439161.1">
    <property type="nucleotide sequence ID" value="NZ_JAHLPJ010000001.1"/>
</dbReference>
<dbReference type="PROSITE" id="PS01230">
    <property type="entry name" value="TRMA_1"/>
    <property type="match status" value="1"/>
</dbReference>
<dbReference type="Gene3D" id="3.40.50.150">
    <property type="entry name" value="Vaccinia Virus protein VP39"/>
    <property type="match status" value="1"/>
</dbReference>
<dbReference type="EMBL" id="VUNQ01000007">
    <property type="protein sequence ID" value="MSU00742.1"/>
    <property type="molecule type" value="Genomic_DNA"/>
</dbReference>
<dbReference type="NCBIfam" id="TIGR00479">
    <property type="entry name" value="rumA"/>
    <property type="match status" value="1"/>
</dbReference>
<evidence type="ECO:0000256" key="4">
    <source>
        <dbReference type="PROSITE-ProRule" id="PRU01024"/>
    </source>
</evidence>
<dbReference type="InterPro" id="IPR029063">
    <property type="entry name" value="SAM-dependent_MTases_sf"/>
</dbReference>
<dbReference type="PROSITE" id="PS01231">
    <property type="entry name" value="TRMA_2"/>
    <property type="match status" value="1"/>
</dbReference>
<feature type="binding site" evidence="4">
    <location>
        <position position="310"/>
    </location>
    <ligand>
        <name>S-adenosyl-L-methionine</name>
        <dbReference type="ChEBI" id="CHEBI:59789"/>
    </ligand>
</feature>
<gene>
    <name evidence="7" type="primary">rlmD</name>
    <name evidence="7" type="ORF">FYJ83_04575</name>
</gene>
<dbReference type="InterPro" id="IPR030390">
    <property type="entry name" value="MeTrfase_TrmA_AS"/>
</dbReference>
<dbReference type="InterPro" id="IPR010280">
    <property type="entry name" value="U5_MeTrfase_fam"/>
</dbReference>
<feature type="active site" description="Nucleophile" evidence="4">
    <location>
        <position position="406"/>
    </location>
</feature>
<dbReference type="Gene3D" id="2.40.50.1070">
    <property type="match status" value="1"/>
</dbReference>
<feature type="binding site" evidence="4">
    <location>
        <position position="379"/>
    </location>
    <ligand>
        <name>S-adenosyl-L-methionine</name>
        <dbReference type="ChEBI" id="CHEBI:59789"/>
    </ligand>
</feature>
<protein>
    <submittedName>
        <fullName evidence="7">23S rRNA (Uracil(1939)-C(5))-methyltransferase RlmD</fullName>
        <ecNumber evidence="7">2.1.1.190</ecNumber>
    </submittedName>
</protein>
<feature type="domain" description="TRAM" evidence="6">
    <location>
        <begin position="2"/>
        <end position="60"/>
    </location>
</feature>
<dbReference type="PANTHER" id="PTHR11061">
    <property type="entry name" value="RNA M5U METHYLTRANSFERASE"/>
    <property type="match status" value="1"/>
</dbReference>
<evidence type="ECO:0000256" key="3">
    <source>
        <dbReference type="ARBA" id="ARBA00022691"/>
    </source>
</evidence>
<feature type="binding site" evidence="4">
    <location>
        <position position="331"/>
    </location>
    <ligand>
        <name>S-adenosyl-L-methionine</name>
        <dbReference type="ChEBI" id="CHEBI:59789"/>
    </ligand>
</feature>
<dbReference type="EC" id="2.1.1.190" evidence="7"/>
<accession>A0A6N7XJ09</accession>
<evidence type="ECO:0000256" key="2">
    <source>
        <dbReference type="ARBA" id="ARBA00022679"/>
    </source>
</evidence>
<dbReference type="PROSITE" id="PS51687">
    <property type="entry name" value="SAM_MT_RNA_M5U"/>
    <property type="match status" value="1"/>
</dbReference>
<evidence type="ECO:0000256" key="1">
    <source>
        <dbReference type="ARBA" id="ARBA00022603"/>
    </source>
</evidence>
<dbReference type="FunFam" id="3.40.50.150:FF:000009">
    <property type="entry name" value="23S rRNA (Uracil(1939)-C(5))-methyltransferase RlmD"/>
    <property type="match status" value="1"/>
</dbReference>
<evidence type="ECO:0000313" key="7">
    <source>
        <dbReference type="EMBL" id="MSU00742.1"/>
    </source>
</evidence>
<dbReference type="SUPFAM" id="SSF53335">
    <property type="entry name" value="S-adenosyl-L-methionine-dependent methyltransferases"/>
    <property type="match status" value="1"/>
</dbReference>
<keyword evidence="2 4" id="KW-0808">Transferase</keyword>
<evidence type="ECO:0000256" key="5">
    <source>
        <dbReference type="PROSITE-ProRule" id="PRU10015"/>
    </source>
</evidence>
<reference evidence="7 8" key="1">
    <citation type="submission" date="2019-09" db="EMBL/GenBank/DDBJ databases">
        <title>In-depth cultivation of the pig gut microbiome towards novel bacterial diversity and tailored functional studies.</title>
        <authorList>
            <person name="Wylensek D."/>
            <person name="Hitch T.C.A."/>
            <person name="Clavel T."/>
        </authorList>
    </citation>
    <scope>NUCLEOTIDE SEQUENCE [LARGE SCALE GENOMIC DNA]</scope>
    <source>
        <strain evidence="7 8">WCA3-693-APC-4?</strain>
    </source>
</reference>
<evidence type="ECO:0000259" key="6">
    <source>
        <dbReference type="PROSITE" id="PS50926"/>
    </source>
</evidence>